<dbReference type="InterPro" id="IPR033704">
    <property type="entry name" value="dUTPase_trimeric"/>
</dbReference>
<evidence type="ECO:0000256" key="3">
    <source>
        <dbReference type="ARBA" id="ARBA00022801"/>
    </source>
</evidence>
<dbReference type="PANTHER" id="PTHR19422:SF123">
    <property type="entry name" value="RT1 CLASS I, LOCUS CE15"/>
    <property type="match status" value="1"/>
</dbReference>
<sequence>QIPTGIHGPVYHENSVVGALLIGRSSTGVAGLVVLPGVTDADYTGEIMISCFSLTPPPPPIIKAGTRIAQLVLLPKMNLGKNASVARGTQGFGCSGSTLVTSVQQMKTRPIMIVQLAAGSEVKTLSMMMDTGADVTIIN</sequence>
<keyword evidence="1" id="KW-0645">Protease</keyword>
<reference evidence="5 6" key="1">
    <citation type="submission" date="2019-09" db="EMBL/GenBank/DDBJ databases">
        <title>Bird 10,000 Genomes (B10K) Project - Family phase.</title>
        <authorList>
            <person name="Zhang G."/>
        </authorList>
    </citation>
    <scope>NUCLEOTIDE SEQUENCE [LARGE SCALE GENOMIC DNA]</scope>
    <source>
        <strain evidence="5">OUT-0002</strain>
    </source>
</reference>
<dbReference type="GO" id="GO:0004190">
    <property type="term" value="F:aspartic-type endopeptidase activity"/>
    <property type="evidence" value="ECO:0007669"/>
    <property type="project" value="UniProtKB-KW"/>
</dbReference>
<proteinExistence type="predicted"/>
<evidence type="ECO:0000313" key="5">
    <source>
        <dbReference type="EMBL" id="NXU80939.1"/>
    </source>
</evidence>
<evidence type="ECO:0000256" key="1">
    <source>
        <dbReference type="ARBA" id="ARBA00022670"/>
    </source>
</evidence>
<dbReference type="Pfam" id="PF00692">
    <property type="entry name" value="dUTPase"/>
    <property type="match status" value="1"/>
</dbReference>
<dbReference type="EMBL" id="VZUB01046544">
    <property type="protein sequence ID" value="NXU80939.1"/>
    <property type="molecule type" value="Genomic_DNA"/>
</dbReference>
<dbReference type="InterPro" id="IPR036157">
    <property type="entry name" value="dUTPase-like_sf"/>
</dbReference>
<feature type="domain" description="Peptidase A2" evidence="4">
    <location>
        <begin position="125"/>
        <end position="139"/>
    </location>
</feature>
<dbReference type="PANTHER" id="PTHR19422">
    <property type="entry name" value="GAG RETROVIRAL POLYPROTEIN"/>
    <property type="match status" value="1"/>
</dbReference>
<dbReference type="OrthoDB" id="9900537at2759"/>
<keyword evidence="2" id="KW-0064">Aspartyl protease</keyword>
<gene>
    <name evidence="5" type="primary">Ervk9_2</name>
    <name evidence="5" type="ORF">OREMEL_R02458</name>
</gene>
<name>A0A7L3NPT6_9AVES</name>
<evidence type="ECO:0000256" key="2">
    <source>
        <dbReference type="ARBA" id="ARBA00022750"/>
    </source>
</evidence>
<feature type="non-terminal residue" evidence="5">
    <location>
        <position position="139"/>
    </location>
</feature>
<keyword evidence="3" id="KW-0378">Hydrolase</keyword>
<feature type="non-terminal residue" evidence="5">
    <location>
        <position position="1"/>
    </location>
</feature>
<dbReference type="SUPFAM" id="SSF51283">
    <property type="entry name" value="dUTPase-like"/>
    <property type="match status" value="1"/>
</dbReference>
<dbReference type="InterPro" id="IPR001995">
    <property type="entry name" value="Peptidase_A2_cat"/>
</dbReference>
<dbReference type="PROSITE" id="PS50175">
    <property type="entry name" value="ASP_PROT_RETROV"/>
    <property type="match status" value="1"/>
</dbReference>
<accession>A0A7L3NPT6</accession>
<dbReference type="CDD" id="cd07557">
    <property type="entry name" value="trimeric_dUTPase"/>
    <property type="match status" value="1"/>
</dbReference>
<dbReference type="GO" id="GO:0006508">
    <property type="term" value="P:proteolysis"/>
    <property type="evidence" value="ECO:0007669"/>
    <property type="project" value="UniProtKB-KW"/>
</dbReference>
<keyword evidence="6" id="KW-1185">Reference proteome</keyword>
<dbReference type="InterPro" id="IPR051592">
    <property type="entry name" value="HERV-K_Pro_peptidase_A2"/>
</dbReference>
<organism evidence="5 6">
    <name type="scientific">Oreotrochilus melanogaster</name>
    <dbReference type="NCBI Taxonomy" id="689266"/>
    <lineage>
        <taxon>Eukaryota</taxon>
        <taxon>Metazoa</taxon>
        <taxon>Chordata</taxon>
        <taxon>Craniata</taxon>
        <taxon>Vertebrata</taxon>
        <taxon>Euteleostomi</taxon>
        <taxon>Archelosauria</taxon>
        <taxon>Archosauria</taxon>
        <taxon>Dinosauria</taxon>
        <taxon>Saurischia</taxon>
        <taxon>Theropoda</taxon>
        <taxon>Coelurosauria</taxon>
        <taxon>Aves</taxon>
        <taxon>Neognathae</taxon>
        <taxon>Neoaves</taxon>
        <taxon>Strisores</taxon>
        <taxon>Apodiformes</taxon>
        <taxon>Trochilidae</taxon>
        <taxon>Oreotrochilus</taxon>
    </lineage>
</organism>
<dbReference type="AlphaFoldDB" id="A0A7L3NPT6"/>
<dbReference type="InterPro" id="IPR029054">
    <property type="entry name" value="dUTPase-like"/>
</dbReference>
<dbReference type="Gene3D" id="2.70.40.10">
    <property type="match status" value="1"/>
</dbReference>
<protein>
    <submittedName>
        <fullName evidence="5">POK9 protein</fullName>
    </submittedName>
</protein>
<evidence type="ECO:0000313" key="6">
    <source>
        <dbReference type="Proteomes" id="UP000579904"/>
    </source>
</evidence>
<dbReference type="InterPro" id="IPR021109">
    <property type="entry name" value="Peptidase_aspartic_dom_sf"/>
</dbReference>
<dbReference type="Gene3D" id="2.40.70.10">
    <property type="entry name" value="Acid Proteases"/>
    <property type="match status" value="1"/>
</dbReference>
<comment type="caution">
    <text evidence="5">The sequence shown here is derived from an EMBL/GenBank/DDBJ whole genome shotgun (WGS) entry which is preliminary data.</text>
</comment>
<dbReference type="Proteomes" id="UP000579904">
    <property type="component" value="Unassembled WGS sequence"/>
</dbReference>
<evidence type="ECO:0000259" key="4">
    <source>
        <dbReference type="PROSITE" id="PS50175"/>
    </source>
</evidence>